<feature type="chain" id="PRO_5039393566" evidence="4">
    <location>
        <begin position="22"/>
        <end position="167"/>
    </location>
</feature>
<gene>
    <name evidence="5" type="ORF">IAA16_09850</name>
</gene>
<evidence type="ECO:0000313" key="6">
    <source>
        <dbReference type="Proteomes" id="UP000823914"/>
    </source>
</evidence>
<dbReference type="Pfam" id="PF13416">
    <property type="entry name" value="SBP_bac_8"/>
    <property type="match status" value="1"/>
</dbReference>
<keyword evidence="3 4" id="KW-0732">Signal</keyword>
<comment type="similarity">
    <text evidence="1">Belongs to the bacterial solute-binding protein 1 family.</text>
</comment>
<dbReference type="SUPFAM" id="SSF53850">
    <property type="entry name" value="Periplasmic binding protein-like II"/>
    <property type="match status" value="1"/>
</dbReference>
<organism evidence="5 6">
    <name type="scientific">Candidatus Treponema excrementipullorum</name>
    <dbReference type="NCBI Taxonomy" id="2838768"/>
    <lineage>
        <taxon>Bacteria</taxon>
        <taxon>Pseudomonadati</taxon>
        <taxon>Spirochaetota</taxon>
        <taxon>Spirochaetia</taxon>
        <taxon>Spirochaetales</taxon>
        <taxon>Treponemataceae</taxon>
        <taxon>Treponema</taxon>
    </lineage>
</organism>
<comment type="caution">
    <text evidence="5">The sequence shown here is derived from an EMBL/GenBank/DDBJ whole genome shotgun (WGS) entry which is preliminary data.</text>
</comment>
<dbReference type="PROSITE" id="PS51257">
    <property type="entry name" value="PROKAR_LIPOPROTEIN"/>
    <property type="match status" value="1"/>
</dbReference>
<dbReference type="PANTHER" id="PTHR30061">
    <property type="entry name" value="MALTOSE-BINDING PERIPLASMIC PROTEIN"/>
    <property type="match status" value="1"/>
</dbReference>
<evidence type="ECO:0000256" key="4">
    <source>
        <dbReference type="SAM" id="SignalP"/>
    </source>
</evidence>
<protein>
    <submittedName>
        <fullName evidence="5">Extracellular solute-binding protein</fullName>
    </submittedName>
</protein>
<accession>A0A9E2L4R1</accession>
<reference evidence="5" key="1">
    <citation type="journal article" date="2021" name="PeerJ">
        <title>Extensive microbial diversity within the chicken gut microbiome revealed by metagenomics and culture.</title>
        <authorList>
            <person name="Gilroy R."/>
            <person name="Ravi A."/>
            <person name="Getino M."/>
            <person name="Pursley I."/>
            <person name="Horton D.L."/>
            <person name="Alikhan N.F."/>
            <person name="Baker D."/>
            <person name="Gharbi K."/>
            <person name="Hall N."/>
            <person name="Watson M."/>
            <person name="Adriaenssens E.M."/>
            <person name="Foster-Nyarko E."/>
            <person name="Jarju S."/>
            <person name="Secka A."/>
            <person name="Antonio M."/>
            <person name="Oren A."/>
            <person name="Chaudhuri R.R."/>
            <person name="La Ragione R."/>
            <person name="Hildebrand F."/>
            <person name="Pallen M.J."/>
        </authorList>
    </citation>
    <scope>NUCLEOTIDE SEQUENCE</scope>
    <source>
        <strain evidence="5">Gambia15-2214</strain>
    </source>
</reference>
<dbReference type="EMBL" id="JAHLFV010000226">
    <property type="protein sequence ID" value="MBU3850857.1"/>
    <property type="molecule type" value="Genomic_DNA"/>
</dbReference>
<reference evidence="5" key="2">
    <citation type="submission" date="2021-04" db="EMBL/GenBank/DDBJ databases">
        <authorList>
            <person name="Gilroy R."/>
        </authorList>
    </citation>
    <scope>NUCLEOTIDE SEQUENCE</scope>
    <source>
        <strain evidence="5">Gambia15-2214</strain>
    </source>
</reference>
<dbReference type="GO" id="GO:0055052">
    <property type="term" value="C:ATP-binding cassette (ABC) transporter complex, substrate-binding subunit-containing"/>
    <property type="evidence" value="ECO:0007669"/>
    <property type="project" value="TreeGrafter"/>
</dbReference>
<dbReference type="AlphaFoldDB" id="A0A9E2L4R1"/>
<dbReference type="Gene3D" id="3.40.190.10">
    <property type="entry name" value="Periplasmic binding protein-like II"/>
    <property type="match status" value="1"/>
</dbReference>
<dbReference type="GO" id="GO:0042956">
    <property type="term" value="P:maltodextrin transmembrane transport"/>
    <property type="evidence" value="ECO:0007669"/>
    <property type="project" value="TreeGrafter"/>
</dbReference>
<dbReference type="GO" id="GO:1901982">
    <property type="term" value="F:maltose binding"/>
    <property type="evidence" value="ECO:0007669"/>
    <property type="project" value="TreeGrafter"/>
</dbReference>
<evidence type="ECO:0000313" key="5">
    <source>
        <dbReference type="EMBL" id="MBU3850857.1"/>
    </source>
</evidence>
<feature type="non-terminal residue" evidence="5">
    <location>
        <position position="167"/>
    </location>
</feature>
<evidence type="ECO:0000256" key="2">
    <source>
        <dbReference type="ARBA" id="ARBA00022448"/>
    </source>
</evidence>
<name>A0A9E2L4R1_9SPIR</name>
<keyword evidence="2" id="KW-0813">Transport</keyword>
<dbReference type="InterPro" id="IPR006059">
    <property type="entry name" value="SBP"/>
</dbReference>
<evidence type="ECO:0000256" key="3">
    <source>
        <dbReference type="ARBA" id="ARBA00022729"/>
    </source>
</evidence>
<dbReference type="GO" id="GO:0015768">
    <property type="term" value="P:maltose transport"/>
    <property type="evidence" value="ECO:0007669"/>
    <property type="project" value="TreeGrafter"/>
</dbReference>
<proteinExistence type="inferred from homology"/>
<dbReference type="PANTHER" id="PTHR30061:SF50">
    <property type="entry name" value="MALTOSE_MALTODEXTRIN-BINDING PERIPLASMIC PROTEIN"/>
    <property type="match status" value="1"/>
</dbReference>
<feature type="signal peptide" evidence="4">
    <location>
        <begin position="1"/>
        <end position="21"/>
    </location>
</feature>
<evidence type="ECO:0000256" key="1">
    <source>
        <dbReference type="ARBA" id="ARBA00008520"/>
    </source>
</evidence>
<dbReference type="Proteomes" id="UP000823914">
    <property type="component" value="Unassembled WGS sequence"/>
</dbReference>
<sequence length="167" mass="18442">MKRTWLTILLAGAMIFSLLTGCSKKNEEVVKAPAEVKNITLKVWCPQNQVDTGIMDQQQKAFAALHPEWNITWVTEIVGEDKAQDSVLNDVEAAADVFFFANDQLKMLMDAGAVARLGGDAEAMVNNEMASSVADTVKVNGAIYGIPFTHNTFFMYYDKTLLSEEDV</sequence>